<dbReference type="EMBL" id="JAIWYP010000005">
    <property type="protein sequence ID" value="KAH3826524.1"/>
    <property type="molecule type" value="Genomic_DNA"/>
</dbReference>
<organism evidence="1 2">
    <name type="scientific">Dreissena polymorpha</name>
    <name type="common">Zebra mussel</name>
    <name type="synonym">Mytilus polymorpha</name>
    <dbReference type="NCBI Taxonomy" id="45954"/>
    <lineage>
        <taxon>Eukaryota</taxon>
        <taxon>Metazoa</taxon>
        <taxon>Spiralia</taxon>
        <taxon>Lophotrochozoa</taxon>
        <taxon>Mollusca</taxon>
        <taxon>Bivalvia</taxon>
        <taxon>Autobranchia</taxon>
        <taxon>Heteroconchia</taxon>
        <taxon>Euheterodonta</taxon>
        <taxon>Imparidentia</taxon>
        <taxon>Neoheterodontei</taxon>
        <taxon>Myida</taxon>
        <taxon>Dreissenoidea</taxon>
        <taxon>Dreissenidae</taxon>
        <taxon>Dreissena</taxon>
    </lineage>
</organism>
<gene>
    <name evidence="1" type="ORF">DPMN_128430</name>
</gene>
<proteinExistence type="predicted"/>
<sequence>MTSPDLEHGYGCESLCDLAGVKQAVGPVPHSHHITTAQVYVQAVAEARAQKSS</sequence>
<dbReference type="AlphaFoldDB" id="A0A9D4GZH8"/>
<comment type="caution">
    <text evidence="1">The sequence shown here is derived from an EMBL/GenBank/DDBJ whole genome shotgun (WGS) entry which is preliminary data.</text>
</comment>
<protein>
    <submittedName>
        <fullName evidence="1">Uncharacterized protein</fullName>
    </submittedName>
</protein>
<dbReference type="Proteomes" id="UP000828390">
    <property type="component" value="Unassembled WGS sequence"/>
</dbReference>
<keyword evidence="2" id="KW-1185">Reference proteome</keyword>
<reference evidence="1" key="1">
    <citation type="journal article" date="2019" name="bioRxiv">
        <title>The Genome of the Zebra Mussel, Dreissena polymorpha: A Resource for Invasive Species Research.</title>
        <authorList>
            <person name="McCartney M.A."/>
            <person name="Auch B."/>
            <person name="Kono T."/>
            <person name="Mallez S."/>
            <person name="Zhang Y."/>
            <person name="Obille A."/>
            <person name="Becker A."/>
            <person name="Abrahante J.E."/>
            <person name="Garbe J."/>
            <person name="Badalamenti J.P."/>
            <person name="Herman A."/>
            <person name="Mangelson H."/>
            <person name="Liachko I."/>
            <person name="Sullivan S."/>
            <person name="Sone E.D."/>
            <person name="Koren S."/>
            <person name="Silverstein K.A.T."/>
            <person name="Beckman K.B."/>
            <person name="Gohl D.M."/>
        </authorList>
    </citation>
    <scope>NUCLEOTIDE SEQUENCE</scope>
    <source>
        <strain evidence="1">Duluth1</strain>
        <tissue evidence="1">Whole animal</tissue>
    </source>
</reference>
<evidence type="ECO:0000313" key="1">
    <source>
        <dbReference type="EMBL" id="KAH3826524.1"/>
    </source>
</evidence>
<evidence type="ECO:0000313" key="2">
    <source>
        <dbReference type="Proteomes" id="UP000828390"/>
    </source>
</evidence>
<reference evidence="1" key="2">
    <citation type="submission" date="2020-11" db="EMBL/GenBank/DDBJ databases">
        <authorList>
            <person name="McCartney M.A."/>
            <person name="Auch B."/>
            <person name="Kono T."/>
            <person name="Mallez S."/>
            <person name="Becker A."/>
            <person name="Gohl D.M."/>
            <person name="Silverstein K.A.T."/>
            <person name="Koren S."/>
            <person name="Bechman K.B."/>
            <person name="Herman A."/>
            <person name="Abrahante J.E."/>
            <person name="Garbe J."/>
        </authorList>
    </citation>
    <scope>NUCLEOTIDE SEQUENCE</scope>
    <source>
        <strain evidence="1">Duluth1</strain>
        <tissue evidence="1">Whole animal</tissue>
    </source>
</reference>
<accession>A0A9D4GZH8</accession>
<name>A0A9D4GZH8_DREPO</name>